<gene>
    <name evidence="1" type="ORF">GIL414_LOCUS29561</name>
</gene>
<accession>A0A8S2VBT7</accession>
<protein>
    <submittedName>
        <fullName evidence="1">Uncharacterized protein</fullName>
    </submittedName>
</protein>
<organism evidence="1 2">
    <name type="scientific">Rotaria magnacalcarata</name>
    <dbReference type="NCBI Taxonomy" id="392030"/>
    <lineage>
        <taxon>Eukaryota</taxon>
        <taxon>Metazoa</taxon>
        <taxon>Spiralia</taxon>
        <taxon>Gnathifera</taxon>
        <taxon>Rotifera</taxon>
        <taxon>Eurotatoria</taxon>
        <taxon>Bdelloidea</taxon>
        <taxon>Philodinida</taxon>
        <taxon>Philodinidae</taxon>
        <taxon>Rotaria</taxon>
    </lineage>
</organism>
<dbReference type="EMBL" id="CAJOBJ010053924">
    <property type="protein sequence ID" value="CAF4387093.1"/>
    <property type="molecule type" value="Genomic_DNA"/>
</dbReference>
<reference evidence="1" key="1">
    <citation type="submission" date="2021-02" db="EMBL/GenBank/DDBJ databases">
        <authorList>
            <person name="Nowell W R."/>
        </authorList>
    </citation>
    <scope>NUCLEOTIDE SEQUENCE</scope>
</reference>
<evidence type="ECO:0000313" key="2">
    <source>
        <dbReference type="Proteomes" id="UP000681720"/>
    </source>
</evidence>
<name>A0A8S2VBT7_9BILA</name>
<proteinExistence type="predicted"/>
<comment type="caution">
    <text evidence="1">The sequence shown here is derived from an EMBL/GenBank/DDBJ whole genome shotgun (WGS) entry which is preliminary data.</text>
</comment>
<evidence type="ECO:0000313" key="1">
    <source>
        <dbReference type="EMBL" id="CAF4387093.1"/>
    </source>
</evidence>
<dbReference type="Proteomes" id="UP000681720">
    <property type="component" value="Unassembled WGS sequence"/>
</dbReference>
<sequence>MHGINLNITACNTNTVLRNDKYSLSLDRSKRYE</sequence>
<dbReference type="AlphaFoldDB" id="A0A8S2VBT7"/>
<feature type="non-terminal residue" evidence="1">
    <location>
        <position position="33"/>
    </location>
</feature>